<feature type="compositionally biased region" description="Low complexity" evidence="5">
    <location>
        <begin position="341"/>
        <end position="352"/>
    </location>
</feature>
<keyword evidence="8" id="KW-1185">Reference proteome</keyword>
<name>A0A422QB41_9TRYP</name>
<dbReference type="InterPro" id="IPR012677">
    <property type="entry name" value="Nucleotide-bd_a/b_plait_sf"/>
</dbReference>
<feature type="region of interest" description="Disordered" evidence="5">
    <location>
        <begin position="307"/>
        <end position="404"/>
    </location>
</feature>
<dbReference type="RefSeq" id="XP_029232385.1">
    <property type="nucleotide sequence ID" value="XM_029367493.1"/>
</dbReference>
<keyword evidence="2 4" id="KW-0694">RNA-binding</keyword>
<comment type="caution">
    <text evidence="7">The sequence shown here is derived from an EMBL/GenBank/DDBJ whole genome shotgun (WGS) entry which is preliminary data.</text>
</comment>
<dbReference type="Gene3D" id="3.30.70.330">
    <property type="match status" value="1"/>
</dbReference>
<evidence type="ECO:0000313" key="7">
    <source>
        <dbReference type="EMBL" id="RNF27179.1"/>
    </source>
</evidence>
<dbReference type="SUPFAM" id="SSF54928">
    <property type="entry name" value="RNA-binding domain, RBD"/>
    <property type="match status" value="1"/>
</dbReference>
<feature type="domain" description="RRM" evidence="6">
    <location>
        <begin position="150"/>
        <end position="234"/>
    </location>
</feature>
<evidence type="ECO:0000256" key="3">
    <source>
        <dbReference type="ARBA" id="ARBA00023242"/>
    </source>
</evidence>
<dbReference type="PANTHER" id="PTHR46754">
    <property type="entry name" value="MKI67 FHA DOMAIN-INTERACTING NUCLEOLAR PHOSPHOPROTEIN"/>
    <property type="match status" value="1"/>
</dbReference>
<dbReference type="AlphaFoldDB" id="A0A422QB41"/>
<dbReference type="InterPro" id="IPR035979">
    <property type="entry name" value="RBD_domain_sf"/>
</dbReference>
<evidence type="ECO:0000256" key="1">
    <source>
        <dbReference type="ARBA" id="ARBA00004604"/>
    </source>
</evidence>
<dbReference type="Proteomes" id="UP000284403">
    <property type="component" value="Unassembled WGS sequence"/>
</dbReference>
<keyword evidence="3" id="KW-0539">Nucleus</keyword>
<feature type="compositionally biased region" description="Basic and acidic residues" evidence="5">
    <location>
        <begin position="324"/>
        <end position="339"/>
    </location>
</feature>
<dbReference type="Pfam" id="PF00076">
    <property type="entry name" value="RRM_1"/>
    <property type="match status" value="1"/>
</dbReference>
<evidence type="ECO:0000256" key="5">
    <source>
        <dbReference type="SAM" id="MobiDB-lite"/>
    </source>
</evidence>
<dbReference type="InterPro" id="IPR000504">
    <property type="entry name" value="RRM_dom"/>
</dbReference>
<evidence type="ECO:0000259" key="6">
    <source>
        <dbReference type="PROSITE" id="PS50102"/>
    </source>
</evidence>
<dbReference type="GO" id="GO:0003723">
    <property type="term" value="F:RNA binding"/>
    <property type="evidence" value="ECO:0007669"/>
    <property type="project" value="UniProtKB-UniRule"/>
</dbReference>
<gene>
    <name evidence="7" type="ORF">Tco025E_00553</name>
</gene>
<evidence type="ECO:0000256" key="2">
    <source>
        <dbReference type="ARBA" id="ARBA00022884"/>
    </source>
</evidence>
<feature type="region of interest" description="Disordered" evidence="5">
    <location>
        <begin position="1"/>
        <end position="20"/>
    </location>
</feature>
<proteinExistence type="predicted"/>
<sequence>MGVKSKTATRKSSFKEAAAGAAKAAVETVTVRAGGKTPRRGVTFAEAETAKKTTSSAAAAAAAAAKRAVVGGIVAAKKRQRGEEDDTAVCSDADADDDAAASEAESGGSSNGENLSELADSDITSEASAEEAWENPFEKSRREGTRLTYEALRLRFLPPEFQEPQLFKFLSQFGAKVLNCFCVRSRRTHQSKGIAYVQFDSPAVLPTVVEECHGMSLGGRAVQAHSVTLHRAMPSKEKIARRRRLAYAYKTKGAPLRTHDLRRKSPIAALVKYTRVEKANNEHLQRLGIDYAYHGFEEQLGKVPSQLILRKRRRTAKKPSGSRSSEHESDKGRKGEVESKVVSSPLPAVAAATGQKRVKKSVSGNGTAGASPAPVPAAAQTRQHAKKSAAPATKKRRAGTAAAA</sequence>
<feature type="region of interest" description="Disordered" evidence="5">
    <location>
        <begin position="96"/>
        <end position="140"/>
    </location>
</feature>
<reference evidence="7 8" key="1">
    <citation type="journal article" date="2018" name="BMC Genomics">
        <title>Genomic comparison of Trypanosoma conorhini and Trypanosoma rangeli to Trypanosoma cruzi strains of high and low virulence.</title>
        <authorList>
            <person name="Bradwell K.R."/>
            <person name="Koparde V.N."/>
            <person name="Matveyev A.V."/>
            <person name="Serrano M.G."/>
            <person name="Alves J.M."/>
            <person name="Parikh H."/>
            <person name="Huang B."/>
            <person name="Lee V."/>
            <person name="Espinosa-Alvarez O."/>
            <person name="Ortiz P.A."/>
            <person name="Costa-Martins A.G."/>
            <person name="Teixeira M.M."/>
            <person name="Buck G.A."/>
        </authorList>
    </citation>
    <scope>NUCLEOTIDE SEQUENCE [LARGE SCALE GENOMIC DNA]</scope>
    <source>
        <strain evidence="7 8">025E</strain>
    </source>
</reference>
<feature type="compositionally biased region" description="Low complexity" evidence="5">
    <location>
        <begin position="368"/>
        <end position="379"/>
    </location>
</feature>
<dbReference type="OrthoDB" id="21467at2759"/>
<accession>A0A422QB41</accession>
<evidence type="ECO:0000313" key="8">
    <source>
        <dbReference type="Proteomes" id="UP000284403"/>
    </source>
</evidence>
<feature type="compositionally biased region" description="Basic residues" evidence="5">
    <location>
        <begin position="383"/>
        <end position="398"/>
    </location>
</feature>
<evidence type="ECO:0000256" key="4">
    <source>
        <dbReference type="PROSITE-ProRule" id="PRU00176"/>
    </source>
</evidence>
<organism evidence="7 8">
    <name type="scientific">Trypanosoma conorhini</name>
    <dbReference type="NCBI Taxonomy" id="83891"/>
    <lineage>
        <taxon>Eukaryota</taxon>
        <taxon>Discoba</taxon>
        <taxon>Euglenozoa</taxon>
        <taxon>Kinetoplastea</taxon>
        <taxon>Metakinetoplastina</taxon>
        <taxon>Trypanosomatida</taxon>
        <taxon>Trypanosomatidae</taxon>
        <taxon>Trypanosoma</taxon>
    </lineage>
</organism>
<dbReference type="GO" id="GO:0005730">
    <property type="term" value="C:nucleolus"/>
    <property type="evidence" value="ECO:0007669"/>
    <property type="project" value="UniProtKB-SubCell"/>
</dbReference>
<dbReference type="GeneID" id="40314164"/>
<dbReference type="SMART" id="SM00360">
    <property type="entry name" value="RRM"/>
    <property type="match status" value="1"/>
</dbReference>
<protein>
    <submittedName>
        <fullName evidence="7">RNA-binding protein</fullName>
    </submittedName>
</protein>
<dbReference type="PROSITE" id="PS50102">
    <property type="entry name" value="RRM"/>
    <property type="match status" value="1"/>
</dbReference>
<dbReference type="EMBL" id="MKKU01000013">
    <property type="protein sequence ID" value="RNF27179.1"/>
    <property type="molecule type" value="Genomic_DNA"/>
</dbReference>
<comment type="subcellular location">
    <subcellularLocation>
        <location evidence="1">Nucleus</location>
        <location evidence="1">Nucleolus</location>
    </subcellularLocation>
</comment>